<dbReference type="FunFam" id="3.40.50.1820:FF:000122">
    <property type="entry name" value="Vitellogenin-3-like Protein"/>
    <property type="match status" value="1"/>
</dbReference>
<dbReference type="GO" id="GO:0017171">
    <property type="term" value="F:serine hydrolase activity"/>
    <property type="evidence" value="ECO:0007005"/>
    <property type="project" value="FlyBase"/>
</dbReference>
<dbReference type="KEGG" id="dme:Dmel_CG18258"/>
<dbReference type="Reactome" id="R-DME-192456">
    <property type="pathway name" value="Digestion of dietary lipid"/>
</dbReference>
<dbReference type="RefSeq" id="NP_573201.1">
    <property type="nucleotide sequence ID" value="NM_132973.3"/>
</dbReference>
<reference evidence="10" key="7">
    <citation type="submission" date="2006-03" db="EMBL/GenBank/DDBJ databases">
        <authorList>
            <person name="Stapleton M."/>
            <person name="Carlson J."/>
            <person name="Chavez C."/>
            <person name="Frise E."/>
            <person name="George R."/>
            <person name="Pacleb J."/>
            <person name="Park S."/>
            <person name="Wan K."/>
            <person name="Yu C."/>
            <person name="Celniker S."/>
        </authorList>
    </citation>
    <scope>NUCLEOTIDE SEQUENCE</scope>
</reference>
<evidence type="ECO:0000256" key="6">
    <source>
        <dbReference type="SAM" id="MobiDB-lite"/>
    </source>
</evidence>
<accession>Q9VX70</accession>
<dbReference type="InterPro" id="IPR029058">
    <property type="entry name" value="AB_hydrolase_fold"/>
</dbReference>
<dbReference type="OMA" id="IPDMSRM"/>
<dbReference type="InterPro" id="IPR000734">
    <property type="entry name" value="TAG_lipase"/>
</dbReference>
<dbReference type="ESTHER" id="drome-CG18258">
    <property type="family name" value="Insect_lipase"/>
</dbReference>
<feature type="signal peptide" evidence="7">
    <location>
        <begin position="1"/>
        <end position="19"/>
    </location>
</feature>
<reference evidence="12" key="4">
    <citation type="journal article" date="2002" name="Genome Biol.">
        <title>The transposable elements of the Drosophila melanogaster euchromatin: a genomics perspective.</title>
        <authorList>
            <person name="Kaminker J.S."/>
            <person name="Bergman C.M."/>
            <person name="Kronmiller B."/>
            <person name="Carlson J."/>
            <person name="Svirskas R."/>
            <person name="Patel S."/>
            <person name="Frise E."/>
            <person name="Wheeler D.A."/>
            <person name="Lewis S.E."/>
            <person name="Rubin G.M."/>
            <person name="Ashburner M."/>
            <person name="Celniker S.E."/>
        </authorList>
    </citation>
    <scope>NUCLEOTIDE SEQUENCE [LARGE SCALE GENOMIC DNA]</scope>
    <source>
        <strain evidence="12">Berkeley</strain>
    </source>
</reference>
<feature type="compositionally biased region" description="Basic and acidic residues" evidence="6">
    <location>
        <begin position="63"/>
        <end position="73"/>
    </location>
</feature>
<comment type="similarity">
    <text evidence="2 5">Belongs to the AB hydrolase superfamily. Lipase family.</text>
</comment>
<dbReference type="Reactome" id="R-DME-8964058">
    <property type="pathway name" value="HDL remodeling"/>
</dbReference>
<evidence type="ECO:0000313" key="9">
    <source>
        <dbReference type="EMBL" id="AAF48708.2"/>
    </source>
</evidence>
<keyword evidence="12" id="KW-1185">Reference proteome</keyword>
<dbReference type="PRINTS" id="PR00821">
    <property type="entry name" value="TAGLIPASE"/>
</dbReference>
<dbReference type="GO" id="GO:0004806">
    <property type="term" value="F:triacylglycerol lipase activity"/>
    <property type="evidence" value="ECO:0000250"/>
    <property type="project" value="FlyBase"/>
</dbReference>
<keyword evidence="4 7" id="KW-0732">Signal</keyword>
<dbReference type="CDD" id="cd00707">
    <property type="entry name" value="Pancreat_lipase_like"/>
    <property type="match status" value="1"/>
</dbReference>
<dbReference type="EMBL" id="BT024983">
    <property type="protein sequence ID" value="ABE01213.1"/>
    <property type="molecule type" value="mRNA"/>
</dbReference>
<evidence type="ECO:0000256" key="4">
    <source>
        <dbReference type="ARBA" id="ARBA00022729"/>
    </source>
</evidence>
<reference evidence="9" key="12">
    <citation type="journal article" date="2015" name="G3 (Bethesda)">
        <title>Gene Model Annotations for Drosophila melanogaster: The Rule-Benders.</title>
        <authorList>
            <consortium name="FlyBase Consortium"/>
            <person name="Crosby M.A."/>
            <person name="Gramates L.S."/>
            <person name="Dos Santos G."/>
            <person name="Matthews B.B."/>
            <person name="St Pierre S.E."/>
            <person name="Zhou P."/>
            <person name="Schroeder A.J."/>
            <person name="Falls K."/>
            <person name="Emmert D.B."/>
            <person name="Russo S.M."/>
            <person name="Gelbart W.M."/>
            <person name="null"/>
        </authorList>
    </citation>
    <scope>NUCLEOTIDE SEQUENCE</scope>
</reference>
<evidence type="ECO:0000313" key="10">
    <source>
        <dbReference type="EMBL" id="ABE01213.1"/>
    </source>
</evidence>
<dbReference type="GO" id="GO:0005615">
    <property type="term" value="C:extracellular space"/>
    <property type="evidence" value="ECO:0000318"/>
    <property type="project" value="GO_Central"/>
</dbReference>
<reference evidence="9 12" key="10">
    <citation type="journal article" date="2007" name="Science">
        <title>Sequence finishing and mapping of Drosophila melanogaster heterochromatin.</title>
        <authorList>
            <person name="Hoskins R.A."/>
            <person name="Carlson J.W."/>
            <person name="Kennedy C."/>
            <person name="Acevedo D."/>
            <person name="Evans-Holm M."/>
            <person name="Frise E."/>
            <person name="Wan K.H."/>
            <person name="Park S."/>
            <person name="Mendez-Lago M."/>
            <person name="Rossi F."/>
            <person name="Villasante A."/>
            <person name="Dimitri P."/>
            <person name="Karpen G.H."/>
            <person name="Celniker S.E."/>
        </authorList>
    </citation>
    <scope>NUCLEOTIDE SEQUENCE [LARGE SCALE GENOMIC DNA]</scope>
    <source>
        <strain evidence="12">Berkeley</strain>
    </source>
</reference>
<keyword evidence="9" id="KW-0378">Hydrolase</keyword>
<dbReference type="PANTHER" id="PTHR11610">
    <property type="entry name" value="LIPASE"/>
    <property type="match status" value="1"/>
</dbReference>
<reference evidence="9" key="15">
    <citation type="submission" date="2024-06" db="EMBL/GenBank/DDBJ databases">
        <title>Drosophila melanogaster release 4 sequence.</title>
        <authorList>
            <consortium name="Berkeley Drosophila Genome Project"/>
            <person name="Celniker S."/>
            <person name="Carlson J."/>
            <person name="Wan K."/>
            <person name="Pfeiffer B."/>
            <person name="Frise E."/>
            <person name="George R."/>
            <person name="Hoskins R."/>
            <person name="Stapleton M."/>
            <person name="Pacleb J."/>
            <person name="Park S."/>
            <person name="Svirskas R."/>
            <person name="Smith E."/>
            <person name="Yu C."/>
            <person name="Rubin G."/>
        </authorList>
    </citation>
    <scope>NUCLEOTIDE SEQUENCE</scope>
</reference>
<dbReference type="GO" id="GO:0016298">
    <property type="term" value="F:lipase activity"/>
    <property type="evidence" value="ECO:0000318"/>
    <property type="project" value="GO_Central"/>
</dbReference>
<evidence type="ECO:0000256" key="3">
    <source>
        <dbReference type="ARBA" id="ARBA00022525"/>
    </source>
</evidence>
<reference evidence="12" key="2">
    <citation type="journal article" date="2002" name="Genome Biol.">
        <title>Finishing a whole-genome shotgun: release 3 of the Drosophila melanogaster euchromatic genome sequence.</title>
        <authorList>
            <person name="Celniker S.E."/>
            <person name="Wheeler D.A."/>
            <person name="Kronmiller B."/>
            <person name="Carlson J.W."/>
            <person name="Halpern A."/>
            <person name="Patel S."/>
            <person name="Adams M."/>
            <person name="Champe M."/>
            <person name="Dugan S.P."/>
            <person name="Frise E."/>
            <person name="Hodgson A."/>
            <person name="George R.A."/>
            <person name="Hoskins R.A."/>
            <person name="Laverty T."/>
            <person name="Muzny D.M."/>
            <person name="Nelson C.R."/>
            <person name="Pacleb J.M."/>
            <person name="Park S."/>
            <person name="Pfeiffer B.D."/>
            <person name="Richards S."/>
            <person name="Sodergren E.J."/>
            <person name="Svirskas R."/>
            <person name="Tabor P.E."/>
            <person name="Wan K."/>
            <person name="Stapleton M."/>
            <person name="Sutton G.G."/>
            <person name="Venter C."/>
            <person name="Weinstock G."/>
            <person name="Scherer S.E."/>
            <person name="Myers E.W."/>
            <person name="Gibbs R.A."/>
            <person name="Rubin G.M."/>
        </authorList>
    </citation>
    <scope>NUCLEOTIDE SEQUENCE [LARGE SCALE GENOMIC DNA]</scope>
    <source>
        <strain evidence="12">Berkeley</strain>
    </source>
</reference>
<protein>
    <submittedName>
        <fullName evidence="10">IP12247p</fullName>
    </submittedName>
</protein>
<gene>
    <name evidence="9" type="primary">CT41369</name>
    <name evidence="9" type="synonym">anon-SAGE:Wang-051</name>
    <name evidence="9" type="synonym">Dmel\CG18258</name>
    <name evidence="9 11" type="ORF">CG18258</name>
    <name evidence="9" type="ORF">Dmel_CG18258</name>
</gene>
<dbReference type="PANTHER" id="PTHR11610:SF149">
    <property type="entry name" value="FI01450P-RELATED"/>
    <property type="match status" value="1"/>
</dbReference>
<feature type="domain" description="Lipase" evidence="8">
    <location>
        <begin position="171"/>
        <end position="431"/>
    </location>
</feature>
<reference evidence="9 12" key="1">
    <citation type="journal article" date="2000" name="Science">
        <title>The genome sequence of Drosophila melanogaster.</title>
        <authorList>
            <person name="Adams M.D."/>
            <person name="Celniker S.E."/>
            <person name="Holt R.A."/>
            <person name="Evans C.A."/>
            <person name="Gocayne J.D."/>
            <person name="Amanatides P.G."/>
            <person name="Scherer S.E."/>
            <person name="Li P.W."/>
            <person name="Hoskins R.A."/>
            <person name="Galle R.F."/>
            <person name="George R.A."/>
            <person name="Lewis S.E."/>
            <person name="Richards S."/>
            <person name="Ashburner M."/>
            <person name="Henderson S.N."/>
            <person name="Sutton G.G."/>
            <person name="Wortman J.R."/>
            <person name="Yandell M.D."/>
            <person name="Zhang Q."/>
            <person name="Chen L.X."/>
            <person name="Brandon R.C."/>
            <person name="Rogers Y.H."/>
            <person name="Blazej R.G."/>
            <person name="Champe M."/>
            <person name="Pfeiffer B.D."/>
            <person name="Wan K.H."/>
            <person name="Doyle C."/>
            <person name="Baxter E.G."/>
            <person name="Helt G."/>
            <person name="Nelson C.R."/>
            <person name="Gabor G.L."/>
            <person name="Abril J.F."/>
            <person name="Agbayani A."/>
            <person name="An H.J."/>
            <person name="Andrews-Pfannkoch C."/>
            <person name="Baldwin D."/>
            <person name="Ballew R.M."/>
            <person name="Basu A."/>
            <person name="Baxendale J."/>
            <person name="Bayraktaroglu L."/>
            <person name="Beasley E.M."/>
            <person name="Beeson K.Y."/>
            <person name="Benos P.V."/>
            <person name="Berman B.P."/>
            <person name="Bhandari D."/>
            <person name="Bolshakov S."/>
            <person name="Borkova D."/>
            <person name="Botchan M.R."/>
            <person name="Bouck J."/>
            <person name="Brokstein P."/>
            <person name="Brottier P."/>
            <person name="Burtis K.C."/>
            <person name="Busam D.A."/>
            <person name="Butler H."/>
            <person name="Cadieu E."/>
            <person name="Center A."/>
            <person name="Chandra I."/>
            <person name="Cherry J.M."/>
            <person name="Cawley S."/>
            <person name="Dahlke C."/>
            <person name="Davenport L.B."/>
            <person name="Davies P."/>
            <person name="de Pablos B."/>
            <person name="Delcher A."/>
            <person name="Deng Z."/>
            <person name="Mays A.D."/>
            <person name="Dew I."/>
            <person name="Dietz S.M."/>
            <person name="Dodson K."/>
            <person name="Doup L.E."/>
            <person name="Downes M."/>
            <person name="Dugan-Rocha S."/>
            <person name="Dunkov B.C."/>
            <person name="Dunn P."/>
            <person name="Durbin K.J."/>
            <person name="Evangelista C.C."/>
            <person name="Ferraz C."/>
            <person name="Ferriera S."/>
            <person name="Fleischmann W."/>
            <person name="Fosler C."/>
            <person name="Gabrielian A.E."/>
            <person name="Garg N.S."/>
            <person name="Gelbart W.M."/>
            <person name="Glasser K."/>
            <person name="Glodek A."/>
            <person name="Gong F."/>
            <person name="Gorrell J.H."/>
            <person name="Gu Z."/>
            <person name="Guan P."/>
            <person name="Harris M."/>
            <person name="Harris N.L."/>
            <person name="Harvey D."/>
            <person name="Heiman T.J."/>
            <person name="Hernandez J.R."/>
            <person name="Houck J."/>
            <person name="Hostin D."/>
            <person name="Houston K.A."/>
            <person name="Howland T.J."/>
            <person name="Wei M.H."/>
            <person name="Ibegwam C."/>
            <person name="Jalali M."/>
            <person name="Kalush F."/>
            <person name="Karpen G.H."/>
            <person name="Ke Z."/>
            <person name="Kennison J.A."/>
            <person name="Ketchum K.A."/>
            <person name="Kimmel B.E."/>
            <person name="Kodira C.D."/>
            <person name="Kraft C."/>
            <person name="Kravitz S."/>
            <person name="Kulp D."/>
            <person name="Lai Z."/>
            <person name="Lasko P."/>
            <person name="Lei Y."/>
            <person name="Levitsky A.A."/>
            <person name="Li J."/>
            <person name="Li Z."/>
            <person name="Liang Y."/>
            <person name="Lin X."/>
            <person name="Liu X."/>
            <person name="Mattei B."/>
            <person name="McIntosh T.C."/>
            <person name="McLeod M.P."/>
            <person name="McPherson D."/>
            <person name="Merkulov G."/>
            <person name="Milshina N.V."/>
            <person name="Mobarry C."/>
            <person name="Morris J."/>
            <person name="Moshrefi A."/>
            <person name="Mount S.M."/>
            <person name="Moy M."/>
            <person name="Murphy B."/>
            <person name="Murphy L."/>
            <person name="Muzny D.M."/>
            <person name="Nelson D.L."/>
            <person name="Nelson D.R."/>
            <person name="Nelson K.A."/>
            <person name="Nixon K."/>
            <person name="Nusskern D.R."/>
            <person name="Pacleb J.M."/>
            <person name="Palazzolo M."/>
            <person name="Pittman G.S."/>
            <person name="Pan S."/>
            <person name="Pollard J."/>
            <person name="Puri V."/>
            <person name="Reese M.G."/>
            <person name="Reinert K."/>
            <person name="Remington K."/>
            <person name="Saunders R.D."/>
            <person name="Scheeler F."/>
            <person name="Shen H."/>
            <person name="Shue B.C."/>
            <person name="Siden-Kiamos I."/>
            <person name="Simpson M."/>
            <person name="Skupski M.P."/>
            <person name="Smith T."/>
            <person name="Spier E."/>
            <person name="Spradling A.C."/>
            <person name="Stapleton M."/>
            <person name="Strong R."/>
            <person name="Sun E."/>
            <person name="Svirskas R."/>
            <person name="Tector C."/>
            <person name="Turner R."/>
            <person name="Venter E."/>
            <person name="Wang A.H."/>
            <person name="Wang X."/>
            <person name="Wang Z.Y."/>
            <person name="Wassarman D.A."/>
            <person name="Weinstock G.M."/>
            <person name="Weissenbach J."/>
            <person name="Williams S.M."/>
            <person name="WoodageT"/>
            <person name="Worley K.C."/>
            <person name="Wu D."/>
            <person name="Yang S."/>
            <person name="Yao Q.A."/>
            <person name="Ye J."/>
            <person name="Yeh R.F."/>
            <person name="Zaveri J.S."/>
            <person name="Zhan M."/>
            <person name="Zhang G."/>
            <person name="Zhao Q."/>
            <person name="Zheng L."/>
            <person name="Zheng X.H."/>
            <person name="Zhong F.N."/>
            <person name="Zhong W."/>
            <person name="Zhou X."/>
            <person name="Zhu S."/>
            <person name="Zhu X."/>
            <person name="Smith H.O."/>
            <person name="Gibbs R.A."/>
            <person name="Myers E.W."/>
            <person name="Rubin G.M."/>
            <person name="Venter J.C."/>
        </authorList>
    </citation>
    <scope>NUCLEOTIDE SEQUENCE [LARGE SCALE GENOMIC DNA]</scope>
    <source>
        <strain evidence="12">Berkeley</strain>
    </source>
</reference>
<reference evidence="9 12" key="6">
    <citation type="journal article" date="2005" name="PLoS Comput. Biol.">
        <title>Combined evidence annotation of transposable elements in genome sequences.</title>
        <authorList>
            <person name="Quesneville H."/>
            <person name="Bergman C.M."/>
            <person name="Andrieu O."/>
            <person name="Autard D."/>
            <person name="Nouaud D."/>
            <person name="Ashburner M."/>
            <person name="Anxolabehere D."/>
        </authorList>
    </citation>
    <scope>NUCLEOTIDE SEQUENCE [LARGE SCALE GENOMIC DNA]</scope>
    <source>
        <strain evidence="12">Berkeley</strain>
    </source>
</reference>
<name>Q9VX70_DROME</name>
<evidence type="ECO:0000256" key="2">
    <source>
        <dbReference type="ARBA" id="ARBA00010701"/>
    </source>
</evidence>
<reference evidence="9" key="14">
    <citation type="submission" date="2023-12" db="EMBL/GenBank/DDBJ databases">
        <authorList>
            <consortium name="FlyBase"/>
        </authorList>
    </citation>
    <scope>NUCLEOTIDE SEQUENCE</scope>
</reference>
<dbReference type="FlyBase" id="FBgn0265267">
    <property type="gene designation" value="CG18258"/>
</dbReference>
<dbReference type="PaxDb" id="7227-FBpp0074166"/>
<dbReference type="EMBL" id="AE014298">
    <property type="protein sequence ID" value="AAF48708.2"/>
    <property type="molecule type" value="Genomic_DNA"/>
</dbReference>
<evidence type="ECO:0000259" key="8">
    <source>
        <dbReference type="Pfam" id="PF00151"/>
    </source>
</evidence>
<dbReference type="OrthoDB" id="199913at2759"/>
<evidence type="ECO:0000256" key="1">
    <source>
        <dbReference type="ARBA" id="ARBA00004613"/>
    </source>
</evidence>
<dbReference type="InterPro" id="IPR013818">
    <property type="entry name" value="Lipase"/>
</dbReference>
<evidence type="ECO:0000256" key="5">
    <source>
        <dbReference type="RuleBase" id="RU004262"/>
    </source>
</evidence>
<dbReference type="AlphaFoldDB" id="Q9VX70"/>
<organism evidence="9 12">
    <name type="scientific">Drosophila melanogaster</name>
    <name type="common">Fruit fly</name>
    <dbReference type="NCBI Taxonomy" id="7227"/>
    <lineage>
        <taxon>Eukaryota</taxon>
        <taxon>Metazoa</taxon>
        <taxon>Ecdysozoa</taxon>
        <taxon>Arthropoda</taxon>
        <taxon>Hexapoda</taxon>
        <taxon>Insecta</taxon>
        <taxon>Pterygota</taxon>
        <taxon>Neoptera</taxon>
        <taxon>Endopterygota</taxon>
        <taxon>Diptera</taxon>
        <taxon>Brachycera</taxon>
        <taxon>Muscomorpha</taxon>
        <taxon>Ephydroidea</taxon>
        <taxon>Drosophilidae</taxon>
        <taxon>Drosophila</taxon>
        <taxon>Sophophora</taxon>
    </lineage>
</organism>
<feature type="chain" id="PRO_5015100766" evidence="7">
    <location>
        <begin position="20"/>
        <end position="468"/>
    </location>
</feature>
<proteinExistence type="evidence at transcript level"/>
<evidence type="ECO:0000256" key="7">
    <source>
        <dbReference type="SAM" id="SignalP"/>
    </source>
</evidence>
<dbReference type="GO" id="GO:0016042">
    <property type="term" value="P:lipid catabolic process"/>
    <property type="evidence" value="ECO:0000318"/>
    <property type="project" value="GO_Central"/>
</dbReference>
<dbReference type="Pfam" id="PF00151">
    <property type="entry name" value="Lipase"/>
    <property type="match status" value="1"/>
</dbReference>
<dbReference type="Bgee" id="FBgn0265267">
    <property type="expression patterns" value="Expressed in spermatid in male reproductive gland and 14 other cell types or tissues"/>
</dbReference>
<dbReference type="SUPFAM" id="SSF53474">
    <property type="entry name" value="alpha/beta-Hydrolases"/>
    <property type="match status" value="1"/>
</dbReference>
<reference evidence="9 12" key="5">
    <citation type="journal article" date="2002" name="Genome Biol.">
        <title>Heterochromatic sequences in a Drosophila whole-genome shotgun assembly.</title>
        <authorList>
            <person name="Hoskins R.A."/>
            <person name="Smith C.D."/>
            <person name="Carlson J.W."/>
            <person name="Carvalho A.B."/>
            <person name="Halpern A."/>
            <person name="Kaminker J.S."/>
            <person name="Kennedy C."/>
            <person name="Mungall C.J."/>
            <person name="Sullivan B.A."/>
            <person name="Sutton G.G."/>
            <person name="Yasuhara J.C."/>
            <person name="Wakimoto B.T."/>
            <person name="Myers E.W."/>
            <person name="Celniker S.E."/>
            <person name="Rubin G.M."/>
            <person name="Karpen G.H."/>
        </authorList>
    </citation>
    <scope>NUCLEOTIDE SEQUENCE [LARGE SCALE GENOMIC DNA]</scope>
    <source>
        <strain evidence="12">Berkeley</strain>
    </source>
</reference>
<dbReference type="InterPro" id="IPR033906">
    <property type="entry name" value="Lipase_N"/>
</dbReference>
<dbReference type="Reactome" id="R-DME-1482801">
    <property type="pathway name" value="Acyl chain remodelling of PS"/>
</dbReference>
<feature type="region of interest" description="Disordered" evidence="6">
    <location>
        <begin position="52"/>
        <end position="82"/>
    </location>
</feature>
<dbReference type="UCSC" id="CG18258-RA">
    <property type="organism name" value="d. melanogaster"/>
</dbReference>
<dbReference type="eggNOG" id="ENOG502SRF1">
    <property type="taxonomic scope" value="Eukaryota"/>
</dbReference>
<reference evidence="9 12" key="9">
    <citation type="journal article" date="2007" name="Science">
        <title>The Release 5.1 annotation of Drosophila melanogaster heterochromatin.</title>
        <authorList>
            <person name="Smith C.D."/>
            <person name="Shu S."/>
            <person name="Mungall C.J."/>
            <person name="Karpen G.H."/>
        </authorList>
    </citation>
    <scope>NUCLEOTIDE SEQUENCE [LARGE SCALE GENOMIC DNA]</scope>
    <source>
        <strain evidence="12">Berkeley</strain>
    </source>
</reference>
<dbReference type="Reactome" id="R-DME-8963889">
    <property type="pathway name" value="Assembly of active LPL and LIPC lipase complexes"/>
</dbReference>
<reference evidence="9" key="13">
    <citation type="journal article" date="2015" name="Genome Res.">
        <title>The Release 6 reference sequence of the Drosophila melanogaster genome.</title>
        <authorList>
            <person name="Hoskins R.A."/>
            <person name="Carlson J.W."/>
            <person name="Wan K.H."/>
            <person name="Park S."/>
            <person name="Mendez I."/>
            <person name="Galle S.E."/>
            <person name="Booth B.W."/>
            <person name="Pfeiffer B.D."/>
            <person name="George R.A."/>
            <person name="Svirskas R."/>
            <person name="Krzywinski M."/>
            <person name="Schein J."/>
            <person name="Accardo M.C."/>
            <person name="Damia E."/>
            <person name="Messina G."/>
            <person name="Mendez-Lago M."/>
            <person name="de Pablos B."/>
            <person name="Demakova O.V."/>
            <person name="Andreyeva E.N."/>
            <person name="Boldyreva L.V."/>
            <person name="Marra M."/>
            <person name="Carvalho A.B."/>
            <person name="Dimitri P."/>
            <person name="Villasante A."/>
            <person name="Zhimulev I.F."/>
            <person name="Rubin G.M."/>
            <person name="Karpen G.H."/>
            <person name="Celniker S.E."/>
        </authorList>
    </citation>
    <scope>NUCLEOTIDE SEQUENCE</scope>
</reference>
<reference evidence="9" key="11">
    <citation type="journal article" date="2015" name="G3 (Bethesda)">
        <title>Gene Model Annotations for Drosophila melanogaster: Impact of High-Throughput Data.</title>
        <authorList>
            <consortium name="FlyBase Consortium"/>
            <person name="Matthews B.B."/>
            <person name="Dos Santos G."/>
            <person name="Crosby M.A."/>
            <person name="Emmert D.B."/>
            <person name="St Pierre S.E."/>
            <person name="Gramates L.S."/>
            <person name="Zhou P."/>
            <person name="Schroeder A.J."/>
            <person name="Falls K."/>
            <person name="Strelets V."/>
            <person name="Russo S.M."/>
            <person name="Gelbart W.M."/>
            <person name="null"/>
        </authorList>
    </citation>
    <scope>NUCLEOTIDE SEQUENCE</scope>
</reference>
<dbReference type="BioGRID-ORCS" id="32708">
    <property type="hits" value="0 hits in 1 CRISPR screen"/>
</dbReference>
<dbReference type="DNASU" id="32708"/>
<dbReference type="FunCoup" id="Q9VX70">
    <property type="interactions" value="15"/>
</dbReference>
<dbReference type="AGR" id="FB:FBgn0265267"/>
<comment type="subcellular location">
    <subcellularLocation>
        <location evidence="1">Secreted</location>
    </subcellularLocation>
</comment>
<dbReference type="HOGENOM" id="CLU_027171_2_1_1"/>
<dbReference type="STRING" id="7227.FBpp0074166"/>
<dbReference type="SMR" id="Q9VX70"/>
<dbReference type="VEuPathDB" id="VectorBase:FBgn0265267"/>
<dbReference type="Proteomes" id="UP000000803">
    <property type="component" value="Chromosome X"/>
</dbReference>
<sequence length="468" mass="51167">MSSSIAVVLVVVLIGISESIKTDSLMMTSSLTPEISKSDKLKLIVSQNAESSKDTDAIETDISNEHDPRDALKDSSSPDADVLRNKTTEGLISLNNKAENTMTGLDDSESLKLARPASSYQEALLNRLQDQLNQFVVGLPLDLGFSTLNYICSTIVDLGVVRSKLIPDMSRMSFLLRSSDDCQNTSIPLTQAEQLWNTTGFYQDRPTVLFITGWTTSINNSNSGPVAKAYLCRNDTNVLILDAANFIDTLYTWSALNTEVIGDYLAKALLRLNTSYVTKQFHLVGHSLGAQIAGSAGRNYRRLSGGQILKRITGLDPANPCFYDGNELEGLRSGDARFVDIIHTNPGMFGTSKRAGDADFFVQGRIPFKPGCESLDPISCSHQRAVDYWTETVYPSNGNDFLAKRCKRYSELLLGNYCKNTNTVMGYAAKATDLGLFYVGANPEEPYGQNANLQSYTNSDTKCGSCAS</sequence>
<evidence type="ECO:0000313" key="12">
    <source>
        <dbReference type="Proteomes" id="UP000000803"/>
    </source>
</evidence>
<dbReference type="GeneID" id="32708"/>
<keyword evidence="3" id="KW-0964">Secreted</keyword>
<reference evidence="9" key="8">
    <citation type="submission" date="2006-08" db="EMBL/GenBank/DDBJ databases">
        <authorList>
            <person name="Celniker S."/>
            <person name="Carlson J."/>
            <person name="Wan K."/>
            <person name="Frise E."/>
            <person name="Hoskins R."/>
            <person name="Park S."/>
            <person name="Svirskas R."/>
            <person name="Rubin G."/>
        </authorList>
    </citation>
    <scope>NUCLEOTIDE SEQUENCE</scope>
</reference>
<evidence type="ECO:0000313" key="11">
    <source>
        <dbReference type="FlyBase" id="FBgn0265267"/>
    </source>
</evidence>
<reference evidence="12" key="3">
    <citation type="journal article" date="2002" name="Genome Biol.">
        <title>Annotation of the Drosophila melanogaster euchromatic genome: a systematic review.</title>
        <authorList>
            <person name="Misra S."/>
            <person name="Crosby M.A."/>
            <person name="Mungall C.J."/>
            <person name="Matthews B.B."/>
            <person name="Campbell K.S."/>
            <person name="Hradecky P."/>
            <person name="Huang Y."/>
            <person name="Kaminker J.S."/>
            <person name="Millburn G.H."/>
            <person name="Prochnik S.E."/>
            <person name="Smith C.D."/>
            <person name="Tupy J.L."/>
            <person name="Whitfied E.J."/>
            <person name="Bayraktaroglu L."/>
            <person name="Berman B.P."/>
            <person name="Bettencourt B.R."/>
            <person name="Celniker S.E."/>
            <person name="de Grey A.D."/>
            <person name="Drysdale R.A."/>
            <person name="Harris N.L."/>
            <person name="Richter J."/>
            <person name="Russo S."/>
            <person name="Schroeder A.J."/>
            <person name="Shu S.Q."/>
            <person name="Stapleton M."/>
            <person name="Yamada C."/>
            <person name="Ashburner M."/>
            <person name="Gelbart W.M."/>
            <person name="Rubin G.M."/>
            <person name="Lewis S.E."/>
        </authorList>
    </citation>
    <scope>GENOME REANNOTATION</scope>
    <source>
        <strain evidence="12">Berkeley</strain>
    </source>
</reference>
<dbReference type="Gene3D" id="3.40.50.1820">
    <property type="entry name" value="alpha/beta hydrolase"/>
    <property type="match status" value="1"/>
</dbReference>